<comment type="caution">
    <text evidence="2">The sequence shown here is derived from an EMBL/GenBank/DDBJ whole genome shotgun (WGS) entry which is preliminary data.</text>
</comment>
<name>A0ABD2VXK2_9HYME</name>
<organism evidence="2 3">
    <name type="scientific">Trichogramma kaykai</name>
    <dbReference type="NCBI Taxonomy" id="54128"/>
    <lineage>
        <taxon>Eukaryota</taxon>
        <taxon>Metazoa</taxon>
        <taxon>Ecdysozoa</taxon>
        <taxon>Arthropoda</taxon>
        <taxon>Hexapoda</taxon>
        <taxon>Insecta</taxon>
        <taxon>Pterygota</taxon>
        <taxon>Neoptera</taxon>
        <taxon>Endopterygota</taxon>
        <taxon>Hymenoptera</taxon>
        <taxon>Apocrita</taxon>
        <taxon>Proctotrupomorpha</taxon>
        <taxon>Chalcidoidea</taxon>
        <taxon>Trichogrammatidae</taxon>
        <taxon>Trichogramma</taxon>
    </lineage>
</organism>
<gene>
    <name evidence="2" type="ORF">TKK_019123</name>
</gene>
<keyword evidence="3" id="KW-1185">Reference proteome</keyword>
<dbReference type="Proteomes" id="UP001627154">
    <property type="component" value="Unassembled WGS sequence"/>
</dbReference>
<feature type="compositionally biased region" description="Low complexity" evidence="1">
    <location>
        <begin position="1"/>
        <end position="20"/>
    </location>
</feature>
<sequence length="103" mass="11234">MDKICSRNSVRVVVTSSTTPTDPPRAQLPSKRPVIIIPRRKQPVVLSDRPPVRCFEKPKSLQPSVAATTPEELPCVHQPTCAVHTRTSAAGWRDARETPAAAS</sequence>
<dbReference type="AlphaFoldDB" id="A0ABD2VXK2"/>
<evidence type="ECO:0000313" key="3">
    <source>
        <dbReference type="Proteomes" id="UP001627154"/>
    </source>
</evidence>
<reference evidence="2 3" key="1">
    <citation type="journal article" date="2024" name="bioRxiv">
        <title>A reference genome for Trichogramma kaykai: A tiny desert-dwelling parasitoid wasp with competing sex-ratio distorters.</title>
        <authorList>
            <person name="Culotta J."/>
            <person name="Lindsey A.R."/>
        </authorList>
    </citation>
    <scope>NUCLEOTIDE SEQUENCE [LARGE SCALE GENOMIC DNA]</scope>
    <source>
        <strain evidence="2 3">KSX58</strain>
    </source>
</reference>
<accession>A0ABD2VXK2</accession>
<feature type="region of interest" description="Disordered" evidence="1">
    <location>
        <begin position="1"/>
        <end position="29"/>
    </location>
</feature>
<evidence type="ECO:0000313" key="2">
    <source>
        <dbReference type="EMBL" id="KAL3385348.1"/>
    </source>
</evidence>
<protein>
    <submittedName>
        <fullName evidence="2">Uncharacterized protein</fullName>
    </submittedName>
</protein>
<evidence type="ECO:0000256" key="1">
    <source>
        <dbReference type="SAM" id="MobiDB-lite"/>
    </source>
</evidence>
<proteinExistence type="predicted"/>
<dbReference type="EMBL" id="JBJJXI010000158">
    <property type="protein sequence ID" value="KAL3385348.1"/>
    <property type="molecule type" value="Genomic_DNA"/>
</dbReference>